<dbReference type="EMBL" id="BAAATA010000040">
    <property type="protein sequence ID" value="GAA2506711.1"/>
    <property type="molecule type" value="Genomic_DNA"/>
</dbReference>
<evidence type="ECO:0000313" key="1">
    <source>
        <dbReference type="EMBL" id="GAA2506711.1"/>
    </source>
</evidence>
<gene>
    <name evidence="1" type="ORF">GCM10010406_49160</name>
</gene>
<evidence type="ECO:0000313" key="2">
    <source>
        <dbReference type="Proteomes" id="UP001501358"/>
    </source>
</evidence>
<keyword evidence="2" id="KW-1185">Reference proteome</keyword>
<proteinExistence type="predicted"/>
<accession>A0ABN3MQR2</accession>
<organism evidence="1 2">
    <name type="scientific">Streptomyces thermolineatus</name>
    <dbReference type="NCBI Taxonomy" id="44033"/>
    <lineage>
        <taxon>Bacteria</taxon>
        <taxon>Bacillati</taxon>
        <taxon>Actinomycetota</taxon>
        <taxon>Actinomycetes</taxon>
        <taxon>Kitasatosporales</taxon>
        <taxon>Streptomycetaceae</taxon>
        <taxon>Streptomyces</taxon>
    </lineage>
</organism>
<sequence length="151" mass="17053">MHGYHARELPELGAVTFGVFPGHHCEFSWNESEEEAWGRFNKMLRPTRIDREPVPFLKMRYDNPRTRSRSEGPDRGLTTLPVLLRELGLLQDAPGGYVEWENRHGEVRRAEWDGTWQLQDASGCRHLGPDELKSLAGHSLTGPAAVPAAGR</sequence>
<name>A0ABN3MQR2_9ACTN</name>
<dbReference type="RefSeq" id="WP_344385504.1">
    <property type="nucleotide sequence ID" value="NZ_BAAATA010000040.1"/>
</dbReference>
<reference evidence="1 2" key="1">
    <citation type="journal article" date="2019" name="Int. J. Syst. Evol. Microbiol.">
        <title>The Global Catalogue of Microorganisms (GCM) 10K type strain sequencing project: providing services to taxonomists for standard genome sequencing and annotation.</title>
        <authorList>
            <consortium name="The Broad Institute Genomics Platform"/>
            <consortium name="The Broad Institute Genome Sequencing Center for Infectious Disease"/>
            <person name="Wu L."/>
            <person name="Ma J."/>
        </authorList>
    </citation>
    <scope>NUCLEOTIDE SEQUENCE [LARGE SCALE GENOMIC DNA]</scope>
    <source>
        <strain evidence="1 2">JCM 6307</strain>
    </source>
</reference>
<protein>
    <submittedName>
        <fullName evidence="1">Uncharacterized protein</fullName>
    </submittedName>
</protein>
<comment type="caution">
    <text evidence="1">The sequence shown here is derived from an EMBL/GenBank/DDBJ whole genome shotgun (WGS) entry which is preliminary data.</text>
</comment>
<dbReference type="Proteomes" id="UP001501358">
    <property type="component" value="Unassembled WGS sequence"/>
</dbReference>